<sequence>MELKRFGSTATTSPFKSTIQLGRAPKSEFLYGYDYTSGVWQFEGNFLVPQGTSGATIMQIFGSPKQATTLQLAVYNGDLKYYRDNLLAVNIYNKWVRLNVIHNVSARTVTIFINGERKLEFDVGVCCVVVYFYLTK</sequence>
<keyword evidence="3" id="KW-1185">Reference proteome</keyword>
<comment type="caution">
    <text evidence="2">The sequence shown here is derived from an EMBL/GenBank/DDBJ whole genome shotgun (WGS) entry which is preliminary data.</text>
</comment>
<dbReference type="Pfam" id="PF08787">
    <property type="entry name" value="Alginate_lyase2"/>
    <property type="match status" value="1"/>
</dbReference>
<evidence type="ECO:0000313" key="3">
    <source>
        <dbReference type="Proteomes" id="UP000290289"/>
    </source>
</evidence>
<gene>
    <name evidence="2" type="ORF">DVH24_037742</name>
</gene>
<evidence type="ECO:0000259" key="1">
    <source>
        <dbReference type="Pfam" id="PF08787"/>
    </source>
</evidence>
<protein>
    <recommendedName>
        <fullName evidence="1">Alginate lyase 2 domain-containing protein</fullName>
    </recommendedName>
</protein>
<accession>A0A498K1M0</accession>
<feature type="domain" description="Alginate lyase 2" evidence="1">
    <location>
        <begin position="33"/>
        <end position="120"/>
    </location>
</feature>
<dbReference type="SUPFAM" id="SSF49899">
    <property type="entry name" value="Concanavalin A-like lectins/glucanases"/>
    <property type="match status" value="1"/>
</dbReference>
<name>A0A498K1M0_MALDO</name>
<dbReference type="InterPro" id="IPR013320">
    <property type="entry name" value="ConA-like_dom_sf"/>
</dbReference>
<evidence type="ECO:0000313" key="2">
    <source>
        <dbReference type="EMBL" id="RXI00194.1"/>
    </source>
</evidence>
<dbReference type="PANTHER" id="PTHR33681:SF13">
    <property type="entry name" value="ALGINATE LYASE 2 DOMAIN-CONTAINING PROTEIN"/>
    <property type="match status" value="1"/>
</dbReference>
<dbReference type="PANTHER" id="PTHR33681">
    <property type="entry name" value="BINDING PROTEIN, PUTATIVE, EXPRESSED-RELATED"/>
    <property type="match status" value="1"/>
</dbReference>
<dbReference type="InterPro" id="IPR014895">
    <property type="entry name" value="Alginate_lyase_2"/>
</dbReference>
<organism evidence="2 3">
    <name type="scientific">Malus domestica</name>
    <name type="common">Apple</name>
    <name type="synonym">Pyrus malus</name>
    <dbReference type="NCBI Taxonomy" id="3750"/>
    <lineage>
        <taxon>Eukaryota</taxon>
        <taxon>Viridiplantae</taxon>
        <taxon>Streptophyta</taxon>
        <taxon>Embryophyta</taxon>
        <taxon>Tracheophyta</taxon>
        <taxon>Spermatophyta</taxon>
        <taxon>Magnoliopsida</taxon>
        <taxon>eudicotyledons</taxon>
        <taxon>Gunneridae</taxon>
        <taxon>Pentapetalae</taxon>
        <taxon>rosids</taxon>
        <taxon>fabids</taxon>
        <taxon>Rosales</taxon>
        <taxon>Rosaceae</taxon>
        <taxon>Amygdaloideae</taxon>
        <taxon>Maleae</taxon>
        <taxon>Malus</taxon>
    </lineage>
</organism>
<reference evidence="2 3" key="1">
    <citation type="submission" date="2018-10" db="EMBL/GenBank/DDBJ databases">
        <title>A high-quality apple genome assembly.</title>
        <authorList>
            <person name="Hu J."/>
        </authorList>
    </citation>
    <scope>NUCLEOTIDE SEQUENCE [LARGE SCALE GENOMIC DNA]</scope>
    <source>
        <strain evidence="3">cv. HFTH1</strain>
        <tissue evidence="2">Young leaf</tissue>
    </source>
</reference>
<dbReference type="EMBL" id="RDQH01000331">
    <property type="protein sequence ID" value="RXI00194.1"/>
    <property type="molecule type" value="Genomic_DNA"/>
</dbReference>
<proteinExistence type="predicted"/>
<dbReference type="Proteomes" id="UP000290289">
    <property type="component" value="Chromosome 5"/>
</dbReference>
<dbReference type="AlphaFoldDB" id="A0A498K1M0"/>